<dbReference type="InterPro" id="IPR036890">
    <property type="entry name" value="HATPase_C_sf"/>
</dbReference>
<evidence type="ECO:0000256" key="5">
    <source>
        <dbReference type="ARBA" id="ARBA00022679"/>
    </source>
</evidence>
<feature type="domain" description="Histidine kinase" evidence="10">
    <location>
        <begin position="651"/>
        <end position="869"/>
    </location>
</feature>
<comment type="caution">
    <text evidence="15">The sequence shown here is derived from an EMBL/GenBank/DDBJ whole genome shotgun (WGS) entry which is preliminary data.</text>
</comment>
<dbReference type="Pfam" id="PF00989">
    <property type="entry name" value="PAS"/>
    <property type="match status" value="1"/>
</dbReference>
<feature type="domain" description="PAC" evidence="13">
    <location>
        <begin position="320"/>
        <end position="372"/>
    </location>
</feature>
<feature type="transmembrane region" description="Helical" evidence="9">
    <location>
        <begin position="149"/>
        <end position="171"/>
    </location>
</feature>
<dbReference type="Gene3D" id="3.30.565.10">
    <property type="entry name" value="Histidine kinase-like ATPase, C-terminal domain"/>
    <property type="match status" value="1"/>
</dbReference>
<evidence type="ECO:0000313" key="16">
    <source>
        <dbReference type="Proteomes" id="UP001524499"/>
    </source>
</evidence>
<dbReference type="PROSITE" id="PS50110">
    <property type="entry name" value="RESPONSE_REGULATORY"/>
    <property type="match status" value="1"/>
</dbReference>
<dbReference type="CDD" id="cd06225">
    <property type="entry name" value="HAMP"/>
    <property type="match status" value="1"/>
</dbReference>
<dbReference type="EC" id="2.7.13.3" evidence="3"/>
<sequence length="1103" mass="123243">MNIHKRLSLVLWGSALLAFMVAAATFLLVDRLTLDTRVRQIMEPYAQLVSVGTDAAVAFEDPHRAQEILDTLRVNPYIREAEIYLSNGRMLASINAQTDSRPAPTPAKPNGIKISIGSDKAELLQDLPSGGYLHLIMSLEQLSQQTHQALWIFGAGVMVLLFATLGQLLVLRRTIVTPIASLTTATERARAAADYEQRVPVTGHDEVALLGRNFNAMMQAIQDREEALRRLTVFQRTILDHAAHAIISTAPDGIVTSFNPAAERLLGYAAREVVGVRSPALWHDQQEINQYAVGLSAELGTCISPGFEVFTARPLRNLPEQSEWTFIRRDGARIPVSLSVTALRDETGHVSGFLGLAYDLSERKQTENQLRLLGFALDRVKETIVLMGDNDPHFLYVNQSTALTLGYSREELTGGMSVYDIDPAWSPDVWREFWPELASRRQIQFETVHRTRNGRTFPVEVTGNYFEYAGKIYNLAICRDITERKKTEKALLEYVAIVESTDDAIIGKTLDGMITSWNKGAERMLGYPADEIIGKSISTLFAEEQNSEEQEIMQKIRNGERVSHYETVRRRKDGSLIDVSITVSPLRNSQGEIVGAAKIARDITERKRAEEDLRRYRDQLEETVQQRTAELLLTRDAAEAANKAKSAFLANMSHELRTPLNAILGFSALMRKNPALAESDRNNIDIINRSGEHLLSLINEVLEMAKIEAGRLQLEEAAFDLGAMVRDVTDMMQVRAREKNLRLAIDQSSDFPRFIVGDEARLRQILINLVGNALKFTQQGGVTIRLGTKNNAVAHLLIEVQDTGPGIAPEDQARIFEPFVQLGKTADNKGTGLGLSITRQFVQLMKGKMSLESSPGHGALFRVDLPLGHADAQDIHQLQHLEARDVVALAPGQADFRILVVEDQLDNQLLLVKLLERVGFQVKSAENGRRAVDIFQAWQPHFIWMDRQMPVMDGLEASRIIRRQPGGDKVKIVAVTASAFAEQRSEMLAAGMDDFIRKPYHAYEIYECLSRQLGVKFLTSETSALAMPDRVSNLESVSALPEHLRRDLENALVSLESERIDLIVNRIAECDRELAAELNQLVYNYAYPAILKALRSGQDEHDK</sequence>
<evidence type="ECO:0000256" key="6">
    <source>
        <dbReference type="ARBA" id="ARBA00022777"/>
    </source>
</evidence>
<dbReference type="InterPro" id="IPR013767">
    <property type="entry name" value="PAS_fold"/>
</dbReference>
<dbReference type="PROSITE" id="PS50112">
    <property type="entry name" value="PAS"/>
    <property type="match status" value="3"/>
</dbReference>
<dbReference type="Pfam" id="PF00072">
    <property type="entry name" value="Response_reg"/>
    <property type="match status" value="1"/>
</dbReference>
<feature type="domain" description="PAS" evidence="12">
    <location>
        <begin position="385"/>
        <end position="421"/>
    </location>
</feature>
<dbReference type="Gene3D" id="1.10.287.130">
    <property type="match status" value="1"/>
</dbReference>
<feature type="domain" description="PAC" evidence="13">
    <location>
        <begin position="441"/>
        <end position="493"/>
    </location>
</feature>
<dbReference type="InterPro" id="IPR001789">
    <property type="entry name" value="Sig_transdc_resp-reg_receiver"/>
</dbReference>
<evidence type="ECO:0000256" key="7">
    <source>
        <dbReference type="PROSITE-ProRule" id="PRU00169"/>
    </source>
</evidence>
<dbReference type="InterPro" id="IPR036097">
    <property type="entry name" value="HisK_dim/P_sf"/>
</dbReference>
<reference evidence="15 16" key="1">
    <citation type="submission" date="2022-07" db="EMBL/GenBank/DDBJ databases">
        <title>Methylomonas rivi sp. nov., Methylomonas rosea sp. nov., Methylomonas aureus sp. nov. and Methylomonas subterranea sp. nov., four novel methanotrophs isolated from a freshwater creek and the deep terrestrial subsurface.</title>
        <authorList>
            <person name="Abin C."/>
            <person name="Sankaranarayanan K."/>
            <person name="Garner C."/>
            <person name="Sindelar R."/>
            <person name="Kotary K."/>
            <person name="Garner R."/>
            <person name="Barclay S."/>
            <person name="Lawson P."/>
            <person name="Krumholz L."/>
        </authorList>
    </citation>
    <scope>NUCLEOTIDE SEQUENCE [LARGE SCALE GENOMIC DNA]</scope>
    <source>
        <strain evidence="15 16">SURF-2</strain>
    </source>
</reference>
<dbReference type="PROSITE" id="PS50109">
    <property type="entry name" value="HIS_KIN"/>
    <property type="match status" value="1"/>
</dbReference>
<dbReference type="EMBL" id="JANIBJ010000035">
    <property type="protein sequence ID" value="MCQ8105710.1"/>
    <property type="molecule type" value="Genomic_DNA"/>
</dbReference>
<feature type="domain" description="Response regulatory" evidence="11">
    <location>
        <begin position="897"/>
        <end position="1013"/>
    </location>
</feature>
<feature type="modified residue" description="4-aspartylphosphate" evidence="7">
    <location>
        <position position="946"/>
    </location>
</feature>
<evidence type="ECO:0000259" key="14">
    <source>
        <dbReference type="PROSITE" id="PS50885"/>
    </source>
</evidence>
<dbReference type="Proteomes" id="UP001524499">
    <property type="component" value="Unassembled WGS sequence"/>
</dbReference>
<dbReference type="InterPro" id="IPR000700">
    <property type="entry name" value="PAS-assoc_C"/>
</dbReference>
<dbReference type="Pfam" id="PF00672">
    <property type="entry name" value="HAMP"/>
    <property type="match status" value="1"/>
</dbReference>
<keyword evidence="6" id="KW-0418">Kinase</keyword>
<dbReference type="PANTHER" id="PTHR43047">
    <property type="entry name" value="TWO-COMPONENT HISTIDINE PROTEIN KINASE"/>
    <property type="match status" value="1"/>
</dbReference>
<dbReference type="InterPro" id="IPR005467">
    <property type="entry name" value="His_kinase_dom"/>
</dbReference>
<comment type="catalytic activity">
    <reaction evidence="1">
        <text>ATP + protein L-histidine = ADP + protein N-phospho-L-histidine.</text>
        <dbReference type="EC" id="2.7.13.3"/>
    </reaction>
</comment>
<dbReference type="CDD" id="cd16922">
    <property type="entry name" value="HATPase_EvgS-ArcB-TorS-like"/>
    <property type="match status" value="1"/>
</dbReference>
<dbReference type="CDD" id="cd00082">
    <property type="entry name" value="HisKA"/>
    <property type="match status" value="1"/>
</dbReference>
<dbReference type="InterPro" id="IPR001610">
    <property type="entry name" value="PAC"/>
</dbReference>
<dbReference type="Gene3D" id="3.30.450.20">
    <property type="entry name" value="PAS domain"/>
    <property type="match status" value="3"/>
</dbReference>
<evidence type="ECO:0000256" key="2">
    <source>
        <dbReference type="ARBA" id="ARBA00004370"/>
    </source>
</evidence>
<organism evidence="15 16">
    <name type="scientific">Methylomonas subterranea</name>
    <dbReference type="NCBI Taxonomy" id="2952225"/>
    <lineage>
        <taxon>Bacteria</taxon>
        <taxon>Pseudomonadati</taxon>
        <taxon>Pseudomonadota</taxon>
        <taxon>Gammaproteobacteria</taxon>
        <taxon>Methylococcales</taxon>
        <taxon>Methylococcaceae</taxon>
        <taxon>Methylomonas</taxon>
    </lineage>
</organism>
<feature type="domain" description="HAMP" evidence="14">
    <location>
        <begin position="173"/>
        <end position="226"/>
    </location>
</feature>
<dbReference type="NCBIfam" id="TIGR00229">
    <property type="entry name" value="sensory_box"/>
    <property type="match status" value="4"/>
</dbReference>
<evidence type="ECO:0000259" key="11">
    <source>
        <dbReference type="PROSITE" id="PS50110"/>
    </source>
</evidence>
<evidence type="ECO:0000259" key="10">
    <source>
        <dbReference type="PROSITE" id="PS50109"/>
    </source>
</evidence>
<evidence type="ECO:0000259" key="13">
    <source>
        <dbReference type="PROSITE" id="PS50113"/>
    </source>
</evidence>
<evidence type="ECO:0000256" key="4">
    <source>
        <dbReference type="ARBA" id="ARBA00022553"/>
    </source>
</evidence>
<dbReference type="InterPro" id="IPR033417">
    <property type="entry name" value="CHASE8"/>
</dbReference>
<keyword evidence="8" id="KW-0175">Coiled coil</keyword>
<keyword evidence="9" id="KW-1133">Transmembrane helix</keyword>
<dbReference type="SUPFAM" id="SSF55785">
    <property type="entry name" value="PYP-like sensor domain (PAS domain)"/>
    <property type="match status" value="3"/>
</dbReference>
<gene>
    <name evidence="15" type="ORF">NP590_16480</name>
</gene>
<keyword evidence="9" id="KW-0812">Transmembrane</keyword>
<dbReference type="Gene3D" id="3.40.50.2300">
    <property type="match status" value="1"/>
</dbReference>
<dbReference type="SMART" id="SM00091">
    <property type="entry name" value="PAS"/>
    <property type="match status" value="3"/>
</dbReference>
<name>A0ABT1TJR3_9GAMM</name>
<dbReference type="Pfam" id="PF02518">
    <property type="entry name" value="HATPase_c"/>
    <property type="match status" value="1"/>
</dbReference>
<feature type="domain" description="PAS" evidence="12">
    <location>
        <begin position="490"/>
        <end position="560"/>
    </location>
</feature>
<evidence type="ECO:0000256" key="3">
    <source>
        <dbReference type="ARBA" id="ARBA00012438"/>
    </source>
</evidence>
<protein>
    <recommendedName>
        <fullName evidence="3">histidine kinase</fullName>
        <ecNumber evidence="3">2.7.13.3</ecNumber>
    </recommendedName>
</protein>
<keyword evidence="5" id="KW-0808">Transferase</keyword>
<evidence type="ECO:0000313" key="15">
    <source>
        <dbReference type="EMBL" id="MCQ8105710.1"/>
    </source>
</evidence>
<dbReference type="SMART" id="SM00086">
    <property type="entry name" value="PAC"/>
    <property type="match status" value="3"/>
</dbReference>
<dbReference type="InterPro" id="IPR003660">
    <property type="entry name" value="HAMP_dom"/>
</dbReference>
<dbReference type="SUPFAM" id="SSF47384">
    <property type="entry name" value="Homodimeric domain of signal transducing histidine kinase"/>
    <property type="match status" value="1"/>
</dbReference>
<comment type="subcellular location">
    <subcellularLocation>
        <location evidence="2">Membrane</location>
    </subcellularLocation>
</comment>
<dbReference type="PRINTS" id="PR00344">
    <property type="entry name" value="BCTRLSENSOR"/>
</dbReference>
<dbReference type="SMART" id="SM00304">
    <property type="entry name" value="HAMP"/>
    <property type="match status" value="1"/>
</dbReference>
<evidence type="ECO:0000256" key="9">
    <source>
        <dbReference type="SAM" id="Phobius"/>
    </source>
</evidence>
<dbReference type="InterPro" id="IPR000014">
    <property type="entry name" value="PAS"/>
</dbReference>
<dbReference type="PANTHER" id="PTHR43047:SF72">
    <property type="entry name" value="OSMOSENSING HISTIDINE PROTEIN KINASE SLN1"/>
    <property type="match status" value="1"/>
</dbReference>
<dbReference type="SMART" id="SM00388">
    <property type="entry name" value="HisKA"/>
    <property type="match status" value="1"/>
</dbReference>
<dbReference type="PROSITE" id="PS50113">
    <property type="entry name" value="PAC"/>
    <property type="match status" value="3"/>
</dbReference>
<keyword evidence="9" id="KW-0472">Membrane</keyword>
<feature type="coiled-coil region" evidence="8">
    <location>
        <begin position="599"/>
        <end position="626"/>
    </location>
</feature>
<dbReference type="Pfam" id="PF13426">
    <property type="entry name" value="PAS_9"/>
    <property type="match status" value="2"/>
</dbReference>
<dbReference type="RefSeq" id="WP_256603728.1">
    <property type="nucleotide sequence ID" value="NZ_JANIBJ010000035.1"/>
</dbReference>
<dbReference type="SUPFAM" id="SSF158472">
    <property type="entry name" value="HAMP domain-like"/>
    <property type="match status" value="1"/>
</dbReference>
<dbReference type="PROSITE" id="PS50885">
    <property type="entry name" value="HAMP"/>
    <property type="match status" value="1"/>
</dbReference>
<dbReference type="Pfam" id="PF17152">
    <property type="entry name" value="CHASE8"/>
    <property type="match status" value="1"/>
</dbReference>
<proteinExistence type="predicted"/>
<dbReference type="SMART" id="SM00387">
    <property type="entry name" value="HATPase_c"/>
    <property type="match status" value="1"/>
</dbReference>
<dbReference type="Pfam" id="PF00512">
    <property type="entry name" value="HisKA"/>
    <property type="match status" value="1"/>
</dbReference>
<evidence type="ECO:0000256" key="1">
    <source>
        <dbReference type="ARBA" id="ARBA00000085"/>
    </source>
</evidence>
<dbReference type="SUPFAM" id="SSF52172">
    <property type="entry name" value="CheY-like"/>
    <property type="match status" value="1"/>
</dbReference>
<accession>A0ABT1TJR3</accession>
<keyword evidence="4 7" id="KW-0597">Phosphoprotein</keyword>
<evidence type="ECO:0000259" key="12">
    <source>
        <dbReference type="PROSITE" id="PS50112"/>
    </source>
</evidence>
<dbReference type="SMART" id="SM00448">
    <property type="entry name" value="REC"/>
    <property type="match status" value="1"/>
</dbReference>
<dbReference type="InterPro" id="IPR004358">
    <property type="entry name" value="Sig_transdc_His_kin-like_C"/>
</dbReference>
<dbReference type="SUPFAM" id="SSF55874">
    <property type="entry name" value="ATPase domain of HSP90 chaperone/DNA topoisomerase II/histidine kinase"/>
    <property type="match status" value="1"/>
</dbReference>
<dbReference type="CDD" id="cd00130">
    <property type="entry name" value="PAS"/>
    <property type="match status" value="3"/>
</dbReference>
<evidence type="ECO:0000256" key="8">
    <source>
        <dbReference type="SAM" id="Coils"/>
    </source>
</evidence>
<dbReference type="InterPro" id="IPR011006">
    <property type="entry name" value="CheY-like_superfamily"/>
</dbReference>
<dbReference type="Gene3D" id="6.10.340.10">
    <property type="match status" value="1"/>
</dbReference>
<keyword evidence="16" id="KW-1185">Reference proteome</keyword>
<dbReference type="InterPro" id="IPR035965">
    <property type="entry name" value="PAS-like_dom_sf"/>
</dbReference>
<dbReference type="InterPro" id="IPR003661">
    <property type="entry name" value="HisK_dim/P_dom"/>
</dbReference>
<dbReference type="InterPro" id="IPR003594">
    <property type="entry name" value="HATPase_dom"/>
</dbReference>
<feature type="domain" description="PAS" evidence="12">
    <location>
        <begin position="236"/>
        <end position="275"/>
    </location>
</feature>
<feature type="domain" description="PAC" evidence="13">
    <location>
        <begin position="563"/>
        <end position="615"/>
    </location>
</feature>
<dbReference type="CDD" id="cd17546">
    <property type="entry name" value="REC_hyHK_CKI1_RcsC-like"/>
    <property type="match status" value="1"/>
</dbReference>